<keyword evidence="3" id="KW-1185">Reference proteome</keyword>
<evidence type="ECO:0000313" key="2">
    <source>
        <dbReference type="EMBL" id="EGZ18609.1"/>
    </source>
</evidence>
<name>G4ZGY4_PHYSP</name>
<dbReference type="InParanoid" id="G4ZGY4"/>
<dbReference type="RefSeq" id="XP_009527667.1">
    <property type="nucleotide sequence ID" value="XM_009529372.1"/>
</dbReference>
<dbReference type="KEGG" id="psoj:PHYSODRAFT_332358"/>
<evidence type="ECO:0000256" key="1">
    <source>
        <dbReference type="SAM" id="MobiDB-lite"/>
    </source>
</evidence>
<evidence type="ECO:0008006" key="4">
    <source>
        <dbReference type="Google" id="ProtNLM"/>
    </source>
</evidence>
<dbReference type="AlphaFoldDB" id="G4ZGY4"/>
<evidence type="ECO:0000313" key="3">
    <source>
        <dbReference type="Proteomes" id="UP000002640"/>
    </source>
</evidence>
<accession>G4ZGY4</accession>
<dbReference type="GeneID" id="20646453"/>
<protein>
    <recommendedName>
        <fullName evidence="4">Ankyrin repeat-containing domain</fullName>
    </recommendedName>
</protein>
<dbReference type="Gene3D" id="1.25.40.20">
    <property type="entry name" value="Ankyrin repeat-containing domain"/>
    <property type="match status" value="1"/>
</dbReference>
<feature type="compositionally biased region" description="Low complexity" evidence="1">
    <location>
        <begin position="1"/>
        <end position="12"/>
    </location>
</feature>
<sequence>MSSDTSSSSSSERALESSDSDDSSSSKRVCTIMDVDEAASPLPSVDLPVEIQKLPLVLQRAAALWMTPEDAVLQAAASGQSGWLKQLLNEFMGTLEHAAATATSEGNTLQTVLQLLHELDDPCRRCFGSDTIATLEKAAIIAARSGHLDTVELLLRSLEVRGKVREEAAWKVLEEAAVHGHLAVVQFASRYVIRTPSDDERCTDSKAVSLAIAGGYVDVVVYLLRYPWNVASAFMEAVRKQQHVIAEKIYQVFPFYFEGKNLFVEMAGDGFLIAVQYLYERGHNDENLVQDAFLKAATGMTRRTEVMEFLIGTGRVSVEVFDTAFEAVATSGSVSTVTFLYEQQFASLRGIYRAFERAGSLSVTKFLFKTEKMPAKSITTAFENVTGIGSIVLSIPKKEREAVAAFLYHNRSAMPPDVICTVFAMTAYDLDDLVTILYDDPSISREVVSAALQNASGLGHLRIVHFLIDKPEITQSVKQVALLFAARSNYRAVVQLLEKGEDWPLATLNEALKLTSSPRLKQFLRERIGDLELSLL</sequence>
<dbReference type="InterPro" id="IPR052050">
    <property type="entry name" value="SecEffector_AnkRepeat"/>
</dbReference>
<gene>
    <name evidence="2" type="ORF">PHYSODRAFT_332358</name>
</gene>
<dbReference type="SUPFAM" id="SSF48403">
    <property type="entry name" value="Ankyrin repeat"/>
    <property type="match status" value="1"/>
</dbReference>
<organism evidence="2 3">
    <name type="scientific">Phytophthora sojae (strain P6497)</name>
    <name type="common">Soybean stem and root rot agent</name>
    <name type="synonym">Phytophthora megasperma f. sp. glycines</name>
    <dbReference type="NCBI Taxonomy" id="1094619"/>
    <lineage>
        <taxon>Eukaryota</taxon>
        <taxon>Sar</taxon>
        <taxon>Stramenopiles</taxon>
        <taxon>Oomycota</taxon>
        <taxon>Peronosporomycetes</taxon>
        <taxon>Peronosporales</taxon>
        <taxon>Peronosporaceae</taxon>
        <taxon>Phytophthora</taxon>
    </lineage>
</organism>
<dbReference type="PANTHER" id="PTHR46586">
    <property type="entry name" value="ANKYRIN REPEAT-CONTAINING PROTEIN"/>
    <property type="match status" value="1"/>
</dbReference>
<proteinExistence type="predicted"/>
<reference evidence="2 3" key="1">
    <citation type="journal article" date="2006" name="Science">
        <title>Phytophthora genome sequences uncover evolutionary origins and mechanisms of pathogenesis.</title>
        <authorList>
            <person name="Tyler B.M."/>
            <person name="Tripathy S."/>
            <person name="Zhang X."/>
            <person name="Dehal P."/>
            <person name="Jiang R.H."/>
            <person name="Aerts A."/>
            <person name="Arredondo F.D."/>
            <person name="Baxter L."/>
            <person name="Bensasson D."/>
            <person name="Beynon J.L."/>
            <person name="Chapman J."/>
            <person name="Damasceno C.M."/>
            <person name="Dorrance A.E."/>
            <person name="Dou D."/>
            <person name="Dickerman A.W."/>
            <person name="Dubchak I.L."/>
            <person name="Garbelotto M."/>
            <person name="Gijzen M."/>
            <person name="Gordon S.G."/>
            <person name="Govers F."/>
            <person name="Grunwald N.J."/>
            <person name="Huang W."/>
            <person name="Ivors K.L."/>
            <person name="Jones R.W."/>
            <person name="Kamoun S."/>
            <person name="Krampis K."/>
            <person name="Lamour K.H."/>
            <person name="Lee M.K."/>
            <person name="McDonald W.H."/>
            <person name="Medina M."/>
            <person name="Meijer H.J."/>
            <person name="Nordberg E.K."/>
            <person name="Maclean D.J."/>
            <person name="Ospina-Giraldo M.D."/>
            <person name="Morris P.F."/>
            <person name="Phuntumart V."/>
            <person name="Putnam N.H."/>
            <person name="Rash S."/>
            <person name="Rose J.K."/>
            <person name="Sakihama Y."/>
            <person name="Salamov A.A."/>
            <person name="Savidor A."/>
            <person name="Scheuring C.F."/>
            <person name="Smith B.M."/>
            <person name="Sobral B.W."/>
            <person name="Terry A."/>
            <person name="Torto-Alalibo T.A."/>
            <person name="Win J."/>
            <person name="Xu Z."/>
            <person name="Zhang H."/>
            <person name="Grigoriev I.V."/>
            <person name="Rokhsar D.S."/>
            <person name="Boore J.L."/>
        </authorList>
    </citation>
    <scope>NUCLEOTIDE SEQUENCE [LARGE SCALE GENOMIC DNA]</scope>
    <source>
        <strain evidence="2 3">P6497</strain>
    </source>
</reference>
<dbReference type="EMBL" id="JH159154">
    <property type="protein sequence ID" value="EGZ18609.1"/>
    <property type="molecule type" value="Genomic_DNA"/>
</dbReference>
<dbReference type="SMR" id="G4ZGY4"/>
<dbReference type="InterPro" id="IPR036770">
    <property type="entry name" value="Ankyrin_rpt-contain_sf"/>
</dbReference>
<feature type="region of interest" description="Disordered" evidence="1">
    <location>
        <begin position="1"/>
        <end position="28"/>
    </location>
</feature>
<dbReference type="PANTHER" id="PTHR46586:SF3">
    <property type="entry name" value="ANKYRIN REPEAT-CONTAINING PROTEIN"/>
    <property type="match status" value="1"/>
</dbReference>
<dbReference type="Proteomes" id="UP000002640">
    <property type="component" value="Unassembled WGS sequence"/>
</dbReference>